<name>A0ABT5V7C0_9ACTO</name>
<comment type="caution">
    <text evidence="2">The sequence shown here is derived from an EMBL/GenBank/DDBJ whole genome shotgun (WGS) entry which is preliminary data.</text>
</comment>
<accession>A0ABT5V7C0</accession>
<proteinExistence type="predicted"/>
<evidence type="ECO:0000259" key="1">
    <source>
        <dbReference type="Pfam" id="PF02754"/>
    </source>
</evidence>
<dbReference type="EMBL" id="JARBHI010000017">
    <property type="protein sequence ID" value="MDE1656863.1"/>
    <property type="molecule type" value="Genomic_DNA"/>
</dbReference>
<sequence>MSLIPGPEPRKKVAVFATCINEVMFPNTVNNTAVLLERLGCEVEFPRAQTCCGQMFTNTGYFDRALPSVRAFLEAFEDYDYIVGPSGSCVGSVREQHEMLALDAGEDELARRVHEVQKRVYDISEFIVDVLGTVDVGAYFPHTVTYHASCHSLRVAEVGDRPIRLLQAVRGLEYIPLEDMRQCCGFGGTFSVKNSDVSIALGRDKARHVLETGAEYVASLDNACLMNFGGILHREKKPVRPIHMVNLLVQTAPVGASAGAGTVGAAAVPGAATTPTGRIA</sequence>
<dbReference type="PANTHER" id="PTHR30296:SF0">
    <property type="entry name" value="LACTATE UTILIZATION PROTEIN A"/>
    <property type="match status" value="1"/>
</dbReference>
<dbReference type="GeneID" id="83609122"/>
<dbReference type="PANTHER" id="PTHR30296">
    <property type="entry name" value="UNCHARACTERIZED PROTEIN YKGE"/>
    <property type="match status" value="1"/>
</dbReference>
<gene>
    <name evidence="2" type="ORF">PWJ81_07240</name>
</gene>
<evidence type="ECO:0000313" key="2">
    <source>
        <dbReference type="EMBL" id="MDE1656863.1"/>
    </source>
</evidence>
<reference evidence="2 3" key="1">
    <citation type="submission" date="2023-02" db="EMBL/GenBank/DDBJ databases">
        <title>Defining the Infant Male Urobiome and Moving Towards Mechanisms in Urobiome Research.</title>
        <authorList>
            <person name="Reasoner S."/>
            <person name="Flores V."/>
            <person name="Van Horn G."/>
            <person name="Morales G."/>
            <person name="Peard L."/>
            <person name="Abelson B."/>
            <person name="Manuel C."/>
            <person name="Lee J."/>
            <person name="Baker B."/>
            <person name="Williams T."/>
            <person name="Schmitz J."/>
            <person name="Clayton D."/>
            <person name="Hadjifrangiskou M."/>
        </authorList>
    </citation>
    <scope>NUCLEOTIDE SEQUENCE [LARGE SCALE GENOMIC DNA]</scope>
    <source>
        <strain evidence="2 3">AS1053</strain>
    </source>
</reference>
<feature type="domain" description="Cysteine-rich" evidence="1">
    <location>
        <begin position="144"/>
        <end position="228"/>
    </location>
</feature>
<dbReference type="Proteomes" id="UP001219297">
    <property type="component" value="Unassembled WGS sequence"/>
</dbReference>
<keyword evidence="3" id="KW-1185">Reference proteome</keyword>
<organism evidence="2 3">
    <name type="scientific">Actinotignum sanguinis</name>
    <dbReference type="NCBI Taxonomy" id="1445614"/>
    <lineage>
        <taxon>Bacteria</taxon>
        <taxon>Bacillati</taxon>
        <taxon>Actinomycetota</taxon>
        <taxon>Actinomycetes</taxon>
        <taxon>Actinomycetales</taxon>
        <taxon>Actinomycetaceae</taxon>
        <taxon>Actinotignum</taxon>
    </lineage>
</organism>
<dbReference type="RefSeq" id="WP_016442129.1">
    <property type="nucleotide sequence ID" value="NZ_CAMXYX010000015.1"/>
</dbReference>
<feature type="domain" description="Cysteine-rich" evidence="1">
    <location>
        <begin position="13"/>
        <end position="92"/>
    </location>
</feature>
<dbReference type="Pfam" id="PF02754">
    <property type="entry name" value="CCG"/>
    <property type="match status" value="2"/>
</dbReference>
<evidence type="ECO:0000313" key="3">
    <source>
        <dbReference type="Proteomes" id="UP001219297"/>
    </source>
</evidence>
<dbReference type="InterPro" id="IPR004017">
    <property type="entry name" value="Cys_rich_dom"/>
</dbReference>
<protein>
    <submittedName>
        <fullName evidence="2">(Fe-S)-binding protein</fullName>
    </submittedName>
</protein>